<organism evidence="3">
    <name type="scientific">Alsobacter sp. KACC 23698</name>
    <dbReference type="NCBI Taxonomy" id="3149229"/>
    <lineage>
        <taxon>Bacteria</taxon>
        <taxon>Pseudomonadati</taxon>
        <taxon>Pseudomonadota</taxon>
        <taxon>Alphaproteobacteria</taxon>
        <taxon>Hyphomicrobiales</taxon>
        <taxon>Alsobacteraceae</taxon>
        <taxon>Alsobacter</taxon>
    </lineage>
</organism>
<name>A0AAU7JIT2_9HYPH</name>
<evidence type="ECO:0000313" key="3">
    <source>
        <dbReference type="EMBL" id="XBO40196.1"/>
    </source>
</evidence>
<dbReference type="PANTHER" id="PTHR34136:SF1">
    <property type="entry name" value="UDP-N-ACETYL-D-MANNOSAMINURONIC ACID TRANSFERASE"/>
    <property type="match status" value="1"/>
</dbReference>
<protein>
    <submittedName>
        <fullName evidence="3">WecB/TagA/CpsF family glycosyltransferase</fullName>
    </submittedName>
</protein>
<dbReference type="NCBIfam" id="TIGR00696">
    <property type="entry name" value="wecG_tagA_cpsF"/>
    <property type="match status" value="1"/>
</dbReference>
<reference evidence="3" key="1">
    <citation type="submission" date="2024-05" db="EMBL/GenBank/DDBJ databases">
        <authorList>
            <person name="Kim S."/>
            <person name="Heo J."/>
            <person name="Choi H."/>
            <person name="Choi Y."/>
            <person name="Kwon S.-W."/>
            <person name="Kim Y."/>
        </authorList>
    </citation>
    <scope>NUCLEOTIDE SEQUENCE</scope>
    <source>
        <strain evidence="3">KACC 23698</strain>
    </source>
</reference>
<sequence>MNAATLPLFGYQPATDDLETLTAEVTQRVRGNEPARLVVTMNVDHVVQLAKRADFRAAYSSAWLVTIDGAPVSAFAKLKGLKGATRVTGADLFAQVFDRLSPGRQRPFFVVSSPEVGEALGKDLVARGFAPGEYAFHIPEFGFERSERATNDLLVAIERFAPTQIFFGVGAPKSEIFVAQHRDRLGSCYVLCVGAGIEYRAGILKRAPVAWQKAGMEWLWRLASDPKRLYRRYLVDSWRFLYLASQDLFSASLRSESASDRISG</sequence>
<dbReference type="InterPro" id="IPR004629">
    <property type="entry name" value="WecG_TagA_CpsF"/>
</dbReference>
<dbReference type="Pfam" id="PF03808">
    <property type="entry name" value="Glyco_tran_WecG"/>
    <property type="match status" value="1"/>
</dbReference>
<evidence type="ECO:0000256" key="1">
    <source>
        <dbReference type="ARBA" id="ARBA00022676"/>
    </source>
</evidence>
<dbReference type="AlphaFoldDB" id="A0AAU7JIT2"/>
<dbReference type="GO" id="GO:0016758">
    <property type="term" value="F:hexosyltransferase activity"/>
    <property type="evidence" value="ECO:0007669"/>
    <property type="project" value="TreeGrafter"/>
</dbReference>
<proteinExistence type="predicted"/>
<dbReference type="RefSeq" id="WP_406857051.1">
    <property type="nucleotide sequence ID" value="NZ_CP157484.1"/>
</dbReference>
<dbReference type="PANTHER" id="PTHR34136">
    <property type="match status" value="1"/>
</dbReference>
<accession>A0AAU7JIT2</accession>
<dbReference type="CDD" id="cd06533">
    <property type="entry name" value="Glyco_transf_WecG_TagA"/>
    <property type="match status" value="1"/>
</dbReference>
<dbReference type="EMBL" id="CP157484">
    <property type="protein sequence ID" value="XBO40196.1"/>
    <property type="molecule type" value="Genomic_DNA"/>
</dbReference>
<keyword evidence="1" id="KW-0328">Glycosyltransferase</keyword>
<keyword evidence="2" id="KW-0808">Transferase</keyword>
<evidence type="ECO:0000256" key="2">
    <source>
        <dbReference type="ARBA" id="ARBA00022679"/>
    </source>
</evidence>
<gene>
    <name evidence="3" type="ORF">ABEG18_05290</name>
</gene>